<proteinExistence type="predicted"/>
<organism evidence="2">
    <name type="scientific">viral metagenome</name>
    <dbReference type="NCBI Taxonomy" id="1070528"/>
    <lineage>
        <taxon>unclassified sequences</taxon>
        <taxon>metagenomes</taxon>
        <taxon>organismal metagenomes</taxon>
    </lineage>
</organism>
<dbReference type="Pfam" id="PF13321">
    <property type="entry name" value="DUF4084"/>
    <property type="match status" value="1"/>
</dbReference>
<sequence>MNIMHKYLKYNNTYYALKKYRDCTSTKVIKLYTIAGMALYSYNITHIDTQEIIKNIITTLLDNSNIGYFRILKDMSTVISDYSNPQNLGLYNVINNYINNNDTTELELYIILDETYSISYLLYLARYRINELMKDTQKLQFLFDKINQTDVNNNMEVLESVNNIIKCYIDPNNTEYDDIIATLYNQYKLKYYLPNLIQSKN</sequence>
<dbReference type="InterPro" id="IPR025152">
    <property type="entry name" value="DUF4084"/>
</dbReference>
<dbReference type="AlphaFoldDB" id="A0A6C0H7G8"/>
<evidence type="ECO:0000313" key="2">
    <source>
        <dbReference type="EMBL" id="QHT76521.1"/>
    </source>
</evidence>
<dbReference type="EMBL" id="MN739897">
    <property type="protein sequence ID" value="QHT76521.1"/>
    <property type="molecule type" value="Genomic_DNA"/>
</dbReference>
<reference evidence="2" key="1">
    <citation type="journal article" date="2020" name="Nature">
        <title>Giant virus diversity and host interactions through global metagenomics.</title>
        <authorList>
            <person name="Schulz F."/>
            <person name="Roux S."/>
            <person name="Paez-Espino D."/>
            <person name="Jungbluth S."/>
            <person name="Walsh D.A."/>
            <person name="Denef V.J."/>
            <person name="McMahon K.D."/>
            <person name="Konstantinidis K.T."/>
            <person name="Eloe-Fadrosh E.A."/>
            <person name="Kyrpides N.C."/>
            <person name="Woyke T."/>
        </authorList>
    </citation>
    <scope>NUCLEOTIDE SEQUENCE</scope>
    <source>
        <strain evidence="2">GVMAG-M-3300023179-82</strain>
    </source>
</reference>
<accession>A0A6C0H7G8</accession>
<evidence type="ECO:0000259" key="1">
    <source>
        <dbReference type="Pfam" id="PF13321"/>
    </source>
</evidence>
<feature type="domain" description="DUF4084" evidence="1">
    <location>
        <begin position="25"/>
        <end position="144"/>
    </location>
</feature>
<name>A0A6C0H7G8_9ZZZZ</name>
<protein>
    <recommendedName>
        <fullName evidence="1">DUF4084 domain-containing protein</fullName>
    </recommendedName>
</protein>